<dbReference type="Pfam" id="PF26412">
    <property type="entry name" value="BrxE"/>
    <property type="match status" value="1"/>
</dbReference>
<evidence type="ECO:0000313" key="3">
    <source>
        <dbReference type="Proteomes" id="UP000199361"/>
    </source>
</evidence>
<gene>
    <name evidence="2" type="ORF">SAMN05421811_13011</name>
</gene>
<evidence type="ECO:0000313" key="2">
    <source>
        <dbReference type="EMBL" id="SEU47587.1"/>
    </source>
</evidence>
<dbReference type="GO" id="GO:0016020">
    <property type="term" value="C:membrane"/>
    <property type="evidence" value="ECO:0007669"/>
    <property type="project" value="InterPro"/>
</dbReference>
<dbReference type="RefSeq" id="WP_091094281.1">
    <property type="nucleotide sequence ID" value="NZ_FOHX01000030.1"/>
</dbReference>
<organism evidence="2 3">
    <name type="scientific">Nonomuraea wenchangensis</name>
    <dbReference type="NCBI Taxonomy" id="568860"/>
    <lineage>
        <taxon>Bacteria</taxon>
        <taxon>Bacillati</taxon>
        <taxon>Actinomycetota</taxon>
        <taxon>Actinomycetes</taxon>
        <taxon>Streptosporangiales</taxon>
        <taxon>Streptosporangiaceae</taxon>
        <taxon>Nonomuraea</taxon>
    </lineage>
</organism>
<protein>
    <recommendedName>
        <fullName evidence="1">Channel forming colicins domain-containing protein</fullName>
    </recommendedName>
</protein>
<reference evidence="2 3" key="1">
    <citation type="submission" date="2016-10" db="EMBL/GenBank/DDBJ databases">
        <authorList>
            <person name="de Groot N.N."/>
        </authorList>
    </citation>
    <scope>NUCLEOTIDE SEQUENCE [LARGE SCALE GENOMIC DNA]</scope>
    <source>
        <strain evidence="2 3">CGMCC 4.5598</strain>
    </source>
</reference>
<proteinExistence type="predicted"/>
<evidence type="ECO:0000259" key="1">
    <source>
        <dbReference type="PROSITE" id="PS00276"/>
    </source>
</evidence>
<dbReference type="PROSITE" id="PS00276">
    <property type="entry name" value="CHANNEL_COLICIN"/>
    <property type="match status" value="1"/>
</dbReference>
<dbReference type="NCBIfam" id="NF033447">
    <property type="entry name" value="BrxE_fam"/>
    <property type="match status" value="1"/>
</dbReference>
<dbReference type="GO" id="GO:0050829">
    <property type="term" value="P:defense response to Gram-negative bacterium"/>
    <property type="evidence" value="ECO:0007669"/>
    <property type="project" value="InterPro"/>
</dbReference>
<dbReference type="AlphaFoldDB" id="A0A1I0LVF3"/>
<dbReference type="OrthoDB" id="4350027at2"/>
<dbReference type="EMBL" id="FOHX01000030">
    <property type="protein sequence ID" value="SEU47587.1"/>
    <property type="molecule type" value="Genomic_DNA"/>
</dbReference>
<sequence>MSVAPPFLDFDRLLKLRLVVARHGEMDAARWWNTQGMLGRRGSVVLKRGFLSTHRFAQARVVFEVAKSRCRELFDPPGCMTLWNLPAVIEDQFQEHWQGWLDETDKWEPIFLTVEAQAGDDLLKALGELDLLSQEQLETVSRMRRSAENRAVHISGMFEPNDDIITLLASGFARGEAGNLAIPYAKLEV</sequence>
<name>A0A1I0LVF3_9ACTN</name>
<dbReference type="GO" id="GO:0031640">
    <property type="term" value="P:killing of cells of another organism"/>
    <property type="evidence" value="ECO:0007669"/>
    <property type="project" value="InterPro"/>
</dbReference>
<dbReference type="GO" id="GO:0140911">
    <property type="term" value="F:pore-forming activity"/>
    <property type="evidence" value="ECO:0007669"/>
    <property type="project" value="InterPro"/>
</dbReference>
<accession>A0A1I0LVF3</accession>
<keyword evidence="3" id="KW-1185">Reference proteome</keyword>
<dbReference type="InterPro" id="IPR058690">
    <property type="entry name" value="BrxE"/>
</dbReference>
<dbReference type="Proteomes" id="UP000199361">
    <property type="component" value="Unassembled WGS sequence"/>
</dbReference>
<feature type="domain" description="Channel forming colicins" evidence="1">
    <location>
        <begin position="104"/>
        <end position="115"/>
    </location>
</feature>
<dbReference type="STRING" id="568860.SAMN05421811_13011"/>
<dbReference type="InterPro" id="IPR000293">
    <property type="entry name" value="Channel_colicin_C"/>
</dbReference>